<evidence type="ECO:0000256" key="12">
    <source>
        <dbReference type="ARBA" id="ARBA00050984"/>
    </source>
</evidence>
<keyword evidence="7" id="KW-0862">Zinc</keyword>
<evidence type="ECO:0000256" key="13">
    <source>
        <dbReference type="ARBA" id="ARBA00062926"/>
    </source>
</evidence>
<evidence type="ECO:0000256" key="3">
    <source>
        <dbReference type="ARBA" id="ARBA00022448"/>
    </source>
</evidence>
<evidence type="ECO:0000256" key="8">
    <source>
        <dbReference type="ARBA" id="ARBA00022989"/>
    </source>
</evidence>
<feature type="transmembrane region" description="Helical" evidence="15">
    <location>
        <begin position="83"/>
        <end position="104"/>
    </location>
</feature>
<dbReference type="Gene3D" id="1.20.1510.10">
    <property type="entry name" value="Cation efflux protein transmembrane domain"/>
    <property type="match status" value="1"/>
</dbReference>
<dbReference type="Gene3D" id="3.30.70.1350">
    <property type="entry name" value="Cation efflux protein, cytoplasmic domain"/>
    <property type="match status" value="1"/>
</dbReference>
<dbReference type="NCBIfam" id="TIGR01297">
    <property type="entry name" value="CDF"/>
    <property type="match status" value="1"/>
</dbReference>
<keyword evidence="8 15" id="KW-1133">Transmembrane helix</keyword>
<dbReference type="EMBL" id="QZEI01000047">
    <property type="protein sequence ID" value="RLV58991.1"/>
    <property type="molecule type" value="Genomic_DNA"/>
</dbReference>
<comment type="similarity">
    <text evidence="2">Belongs to the cation diffusion facilitator (CDF) transporter (TC 2.A.4) family. FieF subfamily.</text>
</comment>
<evidence type="ECO:0000256" key="2">
    <source>
        <dbReference type="ARBA" id="ARBA00010212"/>
    </source>
</evidence>
<dbReference type="FunFam" id="3.30.70.1350:FF:000002">
    <property type="entry name" value="Ferrous-iron efflux pump FieF"/>
    <property type="match status" value="1"/>
</dbReference>
<evidence type="ECO:0000256" key="15">
    <source>
        <dbReference type="SAM" id="Phobius"/>
    </source>
</evidence>
<keyword evidence="9 15" id="KW-0472">Membrane</keyword>
<organism evidence="18 19">
    <name type="scientific">Parashewanella curva</name>
    <dbReference type="NCBI Taxonomy" id="2338552"/>
    <lineage>
        <taxon>Bacteria</taxon>
        <taxon>Pseudomonadati</taxon>
        <taxon>Pseudomonadota</taxon>
        <taxon>Gammaproteobacteria</taxon>
        <taxon>Alteromonadales</taxon>
        <taxon>Shewanellaceae</taxon>
        <taxon>Parashewanella</taxon>
    </lineage>
</organism>
<evidence type="ECO:0000256" key="1">
    <source>
        <dbReference type="ARBA" id="ARBA00004651"/>
    </source>
</evidence>
<dbReference type="InterPro" id="IPR036837">
    <property type="entry name" value="Cation_efflux_CTD_sf"/>
</dbReference>
<feature type="transmembrane region" description="Helical" evidence="15">
    <location>
        <begin position="17"/>
        <end position="35"/>
    </location>
</feature>
<dbReference type="InterPro" id="IPR027469">
    <property type="entry name" value="Cation_efflux_TMD_sf"/>
</dbReference>
<dbReference type="InterPro" id="IPR050291">
    <property type="entry name" value="CDF_Transporter"/>
</dbReference>
<dbReference type="PANTHER" id="PTHR43840">
    <property type="entry name" value="MITOCHONDRIAL METAL TRANSPORTER 1-RELATED"/>
    <property type="match status" value="1"/>
</dbReference>
<evidence type="ECO:0000256" key="6">
    <source>
        <dbReference type="ARBA" id="ARBA00022692"/>
    </source>
</evidence>
<comment type="subcellular location">
    <subcellularLocation>
        <location evidence="1">Cell membrane</location>
        <topology evidence="1">Multi-pass membrane protein</topology>
    </subcellularLocation>
</comment>
<keyword evidence="5" id="KW-0410">Iron transport</keyword>
<dbReference type="FunFam" id="1.20.1510.10:FF:000001">
    <property type="entry name" value="Ferrous-iron efflux pump FieF"/>
    <property type="match status" value="1"/>
</dbReference>
<dbReference type="PANTHER" id="PTHR43840:SF41">
    <property type="entry name" value="CATION-EFFLUX PUMP FIEF"/>
    <property type="match status" value="1"/>
</dbReference>
<comment type="caution">
    <text evidence="18">The sequence shown here is derived from an EMBL/GenBank/DDBJ whole genome shotgun (WGS) entry which is preliminary data.</text>
</comment>
<dbReference type="AlphaFoldDB" id="A0A3L8PUA6"/>
<evidence type="ECO:0000313" key="19">
    <source>
        <dbReference type="Proteomes" id="UP000281474"/>
    </source>
</evidence>
<keyword evidence="7" id="KW-0864">Zinc transport</keyword>
<protein>
    <recommendedName>
        <fullName evidence="14">Cation-efflux pump FieF</fullName>
    </recommendedName>
</protein>
<dbReference type="SUPFAM" id="SSF160240">
    <property type="entry name" value="Cation efflux protein cytoplasmic domain-like"/>
    <property type="match status" value="1"/>
</dbReference>
<dbReference type="OrthoDB" id="9806522at2"/>
<dbReference type="InterPro" id="IPR002524">
    <property type="entry name" value="Cation_efflux"/>
</dbReference>
<keyword evidence="19" id="KW-1185">Reference proteome</keyword>
<evidence type="ECO:0000256" key="14">
    <source>
        <dbReference type="ARBA" id="ARBA00072262"/>
    </source>
</evidence>
<feature type="domain" description="Cation efflux protein transmembrane" evidence="16">
    <location>
        <begin position="17"/>
        <end position="208"/>
    </location>
</feature>
<evidence type="ECO:0000256" key="9">
    <source>
        <dbReference type="ARBA" id="ARBA00023136"/>
    </source>
</evidence>
<evidence type="ECO:0000259" key="17">
    <source>
        <dbReference type="Pfam" id="PF16916"/>
    </source>
</evidence>
<accession>A0A3L8PUA6</accession>
<evidence type="ECO:0000256" key="11">
    <source>
        <dbReference type="ARBA" id="ARBA00047695"/>
    </source>
</evidence>
<sequence>MAHQTDYVFWVKLASRASVLVAITLIVAKLFAWLYSGSASMLASLADSTSDLAASLVNFFALRIAITPADDDHRFGHGKAESLAALAQSAFITGTALVLIFYGGERLLEQAPVERTNLGIGVSAFAIVLTFGLVLLQRIAHAKTQSRVIAADALHYKSDLLLNLSVLIALVLSQYGWWWSDGLFAILIALYLGWQSLQLGKEAINELMDKELSPEVQQQIYDITMAHPQTQGAHDIRTRQSGRMVFVQLHLDLDADLSLYQAHDIADTIEHKIEQLFDHAEVIIHQDPVNTDGSHR</sequence>
<gene>
    <name evidence="18" type="ORF">D5018_14270</name>
</gene>
<dbReference type="InterPro" id="IPR027470">
    <property type="entry name" value="Cation_efflux_CTD"/>
</dbReference>
<dbReference type="GO" id="GO:0015086">
    <property type="term" value="F:cadmium ion transmembrane transporter activity"/>
    <property type="evidence" value="ECO:0007669"/>
    <property type="project" value="TreeGrafter"/>
</dbReference>
<comment type="subunit">
    <text evidence="13">Homodimer. The subunits are held together in a parallel orientation through zinc binding at the interface of the cytoplasmic domains.</text>
</comment>
<evidence type="ECO:0000256" key="5">
    <source>
        <dbReference type="ARBA" id="ARBA00022496"/>
    </source>
</evidence>
<keyword evidence="5" id="KW-0408">Iron</keyword>
<feature type="transmembrane region" description="Helical" evidence="15">
    <location>
        <begin position="116"/>
        <end position="139"/>
    </location>
</feature>
<keyword evidence="4" id="KW-1003">Cell membrane</keyword>
<evidence type="ECO:0000256" key="7">
    <source>
        <dbReference type="ARBA" id="ARBA00022906"/>
    </source>
</evidence>
<keyword evidence="6 15" id="KW-0812">Transmembrane</keyword>
<dbReference type="Pfam" id="PF16916">
    <property type="entry name" value="ZT_dimer"/>
    <property type="match status" value="1"/>
</dbReference>
<dbReference type="SUPFAM" id="SSF161111">
    <property type="entry name" value="Cation efflux protein transmembrane domain-like"/>
    <property type="match status" value="1"/>
</dbReference>
<comment type="catalytic activity">
    <reaction evidence="12">
        <text>Cd(2+)(in) + H(+)(out) = Cd(2+)(out) + H(+)(in)</text>
        <dbReference type="Rhea" id="RHEA:28739"/>
        <dbReference type="ChEBI" id="CHEBI:15378"/>
        <dbReference type="ChEBI" id="CHEBI:48775"/>
    </reaction>
</comment>
<dbReference type="Pfam" id="PF01545">
    <property type="entry name" value="Cation_efflux"/>
    <property type="match status" value="1"/>
</dbReference>
<evidence type="ECO:0000256" key="10">
    <source>
        <dbReference type="ARBA" id="ARBA00035584"/>
    </source>
</evidence>
<feature type="domain" description="Cation efflux protein cytoplasmic" evidence="17">
    <location>
        <begin position="212"/>
        <end position="288"/>
    </location>
</feature>
<dbReference type="GO" id="GO:0015341">
    <property type="term" value="F:zinc efflux antiporter activity"/>
    <property type="evidence" value="ECO:0007669"/>
    <property type="project" value="TreeGrafter"/>
</dbReference>
<dbReference type="InterPro" id="IPR058533">
    <property type="entry name" value="Cation_efflux_TM"/>
</dbReference>
<dbReference type="GO" id="GO:0005886">
    <property type="term" value="C:plasma membrane"/>
    <property type="evidence" value="ECO:0007669"/>
    <property type="project" value="UniProtKB-SubCell"/>
</dbReference>
<name>A0A3L8PUA6_9GAMM</name>
<comment type="catalytic activity">
    <reaction evidence="11">
        <text>Zn(2+)(in) + H(+)(out) = Zn(2+)(out) + H(+)(in)</text>
        <dbReference type="Rhea" id="RHEA:28839"/>
        <dbReference type="ChEBI" id="CHEBI:15378"/>
        <dbReference type="ChEBI" id="CHEBI:29105"/>
    </reaction>
</comment>
<dbReference type="GO" id="GO:0006882">
    <property type="term" value="P:intracellular zinc ion homeostasis"/>
    <property type="evidence" value="ECO:0007669"/>
    <property type="project" value="TreeGrafter"/>
</dbReference>
<evidence type="ECO:0000313" key="18">
    <source>
        <dbReference type="EMBL" id="RLV58991.1"/>
    </source>
</evidence>
<reference evidence="18 19" key="1">
    <citation type="submission" date="2018-09" db="EMBL/GenBank/DDBJ databases">
        <title>Phylogeny of the Shewanellaceae, and recommendation for two new genera, Pseudoshewanella and Parashewanella.</title>
        <authorList>
            <person name="Wang G."/>
        </authorList>
    </citation>
    <scope>NUCLEOTIDE SEQUENCE [LARGE SCALE GENOMIC DNA]</scope>
    <source>
        <strain evidence="18 19">C51</strain>
    </source>
</reference>
<evidence type="ECO:0000259" key="16">
    <source>
        <dbReference type="Pfam" id="PF01545"/>
    </source>
</evidence>
<evidence type="ECO:0000256" key="4">
    <source>
        <dbReference type="ARBA" id="ARBA00022475"/>
    </source>
</evidence>
<keyword evidence="3" id="KW-0813">Transport</keyword>
<feature type="transmembrane region" description="Helical" evidence="15">
    <location>
        <begin position="160"/>
        <end position="177"/>
    </location>
</feature>
<dbReference type="GO" id="GO:0015093">
    <property type="term" value="F:ferrous iron transmembrane transporter activity"/>
    <property type="evidence" value="ECO:0007669"/>
    <property type="project" value="TreeGrafter"/>
</dbReference>
<proteinExistence type="inferred from homology"/>
<dbReference type="Proteomes" id="UP000281474">
    <property type="component" value="Unassembled WGS sequence"/>
</dbReference>
<comment type="catalytic activity">
    <reaction evidence="10">
        <text>Fe(2+)(in) + H(+)(out) = Fe(2+)(out) + H(+)(in)</text>
        <dbReference type="Rhea" id="RHEA:29439"/>
        <dbReference type="ChEBI" id="CHEBI:15378"/>
        <dbReference type="ChEBI" id="CHEBI:29033"/>
    </reaction>
</comment>
<dbReference type="RefSeq" id="WP_121839675.1">
    <property type="nucleotide sequence ID" value="NZ_ML014796.1"/>
</dbReference>
<keyword evidence="7" id="KW-0406">Ion transport</keyword>